<dbReference type="InterPro" id="IPR002192">
    <property type="entry name" value="PPDK_AMP/ATP-bd"/>
</dbReference>
<evidence type="ECO:0000256" key="4">
    <source>
        <dbReference type="ARBA" id="ARBA00022679"/>
    </source>
</evidence>
<keyword evidence="7" id="KW-0418">Kinase</keyword>
<gene>
    <name evidence="11" type="primary">ppsA</name>
    <name evidence="11" type="ORF">PAECIP111802_02380</name>
</gene>
<dbReference type="EMBL" id="CAJVCE010000006">
    <property type="protein sequence ID" value="CAG7637843.1"/>
    <property type="molecule type" value="Genomic_DNA"/>
</dbReference>
<evidence type="ECO:0000256" key="3">
    <source>
        <dbReference type="ARBA" id="ARBA00021623"/>
    </source>
</evidence>
<evidence type="ECO:0000256" key="5">
    <source>
        <dbReference type="ARBA" id="ARBA00022723"/>
    </source>
</evidence>
<dbReference type="PANTHER" id="PTHR43030">
    <property type="entry name" value="PHOSPHOENOLPYRUVATE SYNTHASE"/>
    <property type="match status" value="1"/>
</dbReference>
<evidence type="ECO:0000259" key="10">
    <source>
        <dbReference type="Pfam" id="PF01326"/>
    </source>
</evidence>
<evidence type="ECO:0000256" key="2">
    <source>
        <dbReference type="ARBA" id="ARBA00007837"/>
    </source>
</evidence>
<evidence type="ECO:0000256" key="9">
    <source>
        <dbReference type="ARBA" id="ARBA00022842"/>
    </source>
</evidence>
<keyword evidence="8" id="KW-0067">ATP-binding</keyword>
<comment type="similarity">
    <text evidence="2">Belongs to the PEP-utilizing enzyme family.</text>
</comment>
<organism evidence="11 12">
    <name type="scientific">Paenibacillus allorhizosphaerae</name>
    <dbReference type="NCBI Taxonomy" id="2849866"/>
    <lineage>
        <taxon>Bacteria</taxon>
        <taxon>Bacillati</taxon>
        <taxon>Bacillota</taxon>
        <taxon>Bacilli</taxon>
        <taxon>Bacillales</taxon>
        <taxon>Paenibacillaceae</taxon>
        <taxon>Paenibacillus</taxon>
    </lineage>
</organism>
<dbReference type="RefSeq" id="WP_218098727.1">
    <property type="nucleotide sequence ID" value="NZ_CAJVCE010000006.1"/>
</dbReference>
<feature type="domain" description="Pyruvate phosphate dikinase AMP/ATP-binding" evidence="10">
    <location>
        <begin position="16"/>
        <end position="298"/>
    </location>
</feature>
<dbReference type="InterPro" id="IPR006319">
    <property type="entry name" value="PEP_synth"/>
</dbReference>
<name>A0ABM8VG98_9BACL</name>
<evidence type="ECO:0000256" key="6">
    <source>
        <dbReference type="ARBA" id="ARBA00022741"/>
    </source>
</evidence>
<keyword evidence="12" id="KW-1185">Reference proteome</keyword>
<protein>
    <recommendedName>
        <fullName evidence="3">Phosphoenolpyruvate synthase</fullName>
    </recommendedName>
</protein>
<comment type="cofactor">
    <cofactor evidence="1">
        <name>Mg(2+)</name>
        <dbReference type="ChEBI" id="CHEBI:18420"/>
    </cofactor>
</comment>
<dbReference type="PANTHER" id="PTHR43030:SF1">
    <property type="entry name" value="PHOSPHOENOLPYRUVATE SYNTHASE"/>
    <property type="match status" value="1"/>
</dbReference>
<dbReference type="GO" id="GO:0008986">
    <property type="term" value="F:pyruvate, water dikinase activity"/>
    <property type="evidence" value="ECO:0007669"/>
    <property type="project" value="UniProtKB-EC"/>
</dbReference>
<evidence type="ECO:0000256" key="7">
    <source>
        <dbReference type="ARBA" id="ARBA00022777"/>
    </source>
</evidence>
<accession>A0ABM8VG98</accession>
<keyword evidence="6" id="KW-0547">Nucleotide-binding</keyword>
<proteinExistence type="inferred from homology"/>
<evidence type="ECO:0000313" key="12">
    <source>
        <dbReference type="Proteomes" id="UP000730618"/>
    </source>
</evidence>
<keyword evidence="9" id="KW-0460">Magnesium</keyword>
<evidence type="ECO:0000256" key="1">
    <source>
        <dbReference type="ARBA" id="ARBA00001946"/>
    </source>
</evidence>
<evidence type="ECO:0000256" key="8">
    <source>
        <dbReference type="ARBA" id="ARBA00022840"/>
    </source>
</evidence>
<reference evidence="11 12" key="1">
    <citation type="submission" date="2021-06" db="EMBL/GenBank/DDBJ databases">
        <authorList>
            <person name="Criscuolo A."/>
        </authorList>
    </citation>
    <scope>NUCLEOTIDE SEQUENCE [LARGE SCALE GENOMIC DNA]</scope>
    <source>
        <strain evidence="12">CIP 111802</strain>
    </source>
</reference>
<dbReference type="Pfam" id="PF01326">
    <property type="entry name" value="PPDK_N"/>
    <property type="match status" value="1"/>
</dbReference>
<dbReference type="Proteomes" id="UP000730618">
    <property type="component" value="Unassembled WGS sequence"/>
</dbReference>
<comment type="caution">
    <text evidence="11">The sequence shown here is derived from an EMBL/GenBank/DDBJ whole genome shotgun (WGS) entry which is preliminary data.</text>
</comment>
<evidence type="ECO:0000313" key="11">
    <source>
        <dbReference type="EMBL" id="CAG7637843.1"/>
    </source>
</evidence>
<keyword evidence="4 11" id="KW-0808">Transferase</keyword>
<keyword evidence="5" id="KW-0479">Metal-binding</keyword>
<sequence>MFTVALNKAGQEPVVRIGSKALQLARLTGRNIAIPGGFVITSEALERFLSYNGIQPGAADNEFEARLLDAAIPDDVQSEVAAAFEHLNEQEGRSAVAVRSSSSAEDLENASFAGQYETILNVTDLPHLLESLKRCWASLFSARVQGYALQSHIDWNVNDLPMGVLVQRMVQADVSGVVFSMNPVTQNKGEMIINASYGLGEAVVSGLVTPDAYFIEKQSGSIHKELGCKEMKIVAAAKGTVEAETTQEEQNRFCLTDDQVRLLADQTKTIEALYENPVDIEFAVKDGRVYILQVRPVTA</sequence>